<dbReference type="InterPro" id="IPR036287">
    <property type="entry name" value="Rv1873-like_sf"/>
</dbReference>
<organism evidence="2 3">
    <name type="scientific">Diaporthe australafricana</name>
    <dbReference type="NCBI Taxonomy" id="127596"/>
    <lineage>
        <taxon>Eukaryota</taxon>
        <taxon>Fungi</taxon>
        <taxon>Dikarya</taxon>
        <taxon>Ascomycota</taxon>
        <taxon>Pezizomycotina</taxon>
        <taxon>Sordariomycetes</taxon>
        <taxon>Sordariomycetidae</taxon>
        <taxon>Diaporthales</taxon>
        <taxon>Diaporthaceae</taxon>
        <taxon>Diaporthe</taxon>
    </lineage>
</organism>
<evidence type="ECO:0000256" key="1">
    <source>
        <dbReference type="SAM" id="MobiDB-lite"/>
    </source>
</evidence>
<dbReference type="InterPro" id="IPR014937">
    <property type="entry name" value="DUF1810"/>
</dbReference>
<protein>
    <submittedName>
        <fullName evidence="2">Uncharacterized protein</fullName>
    </submittedName>
</protein>
<accession>A0ABR3WJ86</accession>
<proteinExistence type="predicted"/>
<dbReference type="EMBL" id="JAWRVE010000075">
    <property type="protein sequence ID" value="KAL1863043.1"/>
    <property type="molecule type" value="Genomic_DNA"/>
</dbReference>
<dbReference type="Proteomes" id="UP001583177">
    <property type="component" value="Unassembled WGS sequence"/>
</dbReference>
<reference evidence="2 3" key="1">
    <citation type="journal article" date="2024" name="IMA Fungus">
        <title>IMA Genome - F19 : A genome assembly and annotation guide to empower mycologists, including annotated draft genome sequences of Ceratocystis pirilliformis, Diaporthe australafricana, Fusarium ophioides, Paecilomyces lecythidis, and Sporothrix stenoceras.</title>
        <authorList>
            <person name="Aylward J."/>
            <person name="Wilson A.M."/>
            <person name="Visagie C.M."/>
            <person name="Spraker J."/>
            <person name="Barnes I."/>
            <person name="Buitendag C."/>
            <person name="Ceriani C."/>
            <person name="Del Mar Angel L."/>
            <person name="du Plessis D."/>
            <person name="Fuchs T."/>
            <person name="Gasser K."/>
            <person name="Kramer D."/>
            <person name="Li W."/>
            <person name="Munsamy K."/>
            <person name="Piso A."/>
            <person name="Price J.L."/>
            <person name="Sonnekus B."/>
            <person name="Thomas C."/>
            <person name="van der Nest A."/>
            <person name="van Dijk A."/>
            <person name="van Heerden A."/>
            <person name="van Vuuren N."/>
            <person name="Yilmaz N."/>
            <person name="Duong T.A."/>
            <person name="van der Merwe N.A."/>
            <person name="Wingfield M.J."/>
            <person name="Wingfield B.D."/>
        </authorList>
    </citation>
    <scope>NUCLEOTIDE SEQUENCE [LARGE SCALE GENOMIC DNA]</scope>
    <source>
        <strain evidence="2 3">CMW 18300</strain>
    </source>
</reference>
<dbReference type="Gene3D" id="1.25.40.380">
    <property type="entry name" value="Protein of unknown function DUF1810"/>
    <property type="match status" value="1"/>
</dbReference>
<sequence length="332" mass="38259">MSFSSIFSADTAATSAGEADNDPYNLNRFIKAQNQDDAFDKVIKTFRDGHRKPQPTTWMWFVFPQMNHCQTQSLRVKLSDGPFPYEEISKQTWLQRDVWPRGQALTGLDEARAYLDHPVLGRRIREAADAVLYSAFADKLSLMDNMSMDVSRLHSSMTIFRQASRFPQCIHDKPRNAAENRVFAQVINRYFVSFEFKDYERAWFDYADKALMTYKKGSRHKPTLERLDQVLKAEIERRLEKGLGCVCGRAIDQLDDMDKETKRKMRLSPEAAWAEKRQIEKLRKEKKKQKRAAESGEGASNADDPESDDETQNQNIDPQLVAEEAAPEQTST</sequence>
<feature type="region of interest" description="Disordered" evidence="1">
    <location>
        <begin position="278"/>
        <end position="332"/>
    </location>
</feature>
<evidence type="ECO:0000313" key="2">
    <source>
        <dbReference type="EMBL" id="KAL1863043.1"/>
    </source>
</evidence>
<keyword evidence="3" id="KW-1185">Reference proteome</keyword>
<gene>
    <name evidence="2" type="ORF">Daus18300_008199</name>
</gene>
<name>A0ABR3WJ86_9PEZI</name>
<dbReference type="Pfam" id="PF08837">
    <property type="entry name" value="DUF1810"/>
    <property type="match status" value="2"/>
</dbReference>
<evidence type="ECO:0000313" key="3">
    <source>
        <dbReference type="Proteomes" id="UP001583177"/>
    </source>
</evidence>
<dbReference type="SUPFAM" id="SSF140736">
    <property type="entry name" value="Rv1873-like"/>
    <property type="match status" value="2"/>
</dbReference>
<comment type="caution">
    <text evidence="2">The sequence shown here is derived from an EMBL/GenBank/DDBJ whole genome shotgun (WGS) entry which is preliminary data.</text>
</comment>